<dbReference type="EMBL" id="JANVFU010000003">
    <property type="protein sequence ID" value="KAJ3747288.1"/>
    <property type="molecule type" value="Genomic_DNA"/>
</dbReference>
<protein>
    <recommendedName>
        <fullName evidence="4">HIT-type domain-containing protein</fullName>
    </recommendedName>
</protein>
<sequence>MQSGTSVRKSHKAEHRKTTSLLFQPCQILVDFSKPASGAITEPAHGSFTPTSSAFPGLTTLATLHNPGTIFMHAGYTRRRQHSMFEWPEMHSEIGGSDTSSVPASPTSSSRSSRATSIPGITRTSSYDTHSSVSSFPSLSDETLLPTLLKPTEMNPILSDLERKSKLCSSVIGCATCGKPGSDYPRCGKCGEMWCSRPCRLRDGKKHLCTSRN</sequence>
<evidence type="ECO:0008006" key="4">
    <source>
        <dbReference type="Google" id="ProtNLM"/>
    </source>
</evidence>
<evidence type="ECO:0000313" key="3">
    <source>
        <dbReference type="Proteomes" id="UP001142393"/>
    </source>
</evidence>
<reference evidence="2 3" key="1">
    <citation type="journal article" date="2023" name="Proc. Natl. Acad. Sci. U.S.A.">
        <title>A global phylogenomic analysis of the shiitake genus Lentinula.</title>
        <authorList>
            <person name="Sierra-Patev S."/>
            <person name="Min B."/>
            <person name="Naranjo-Ortiz M."/>
            <person name="Looney B."/>
            <person name="Konkel Z."/>
            <person name="Slot J.C."/>
            <person name="Sakamoto Y."/>
            <person name="Steenwyk J.L."/>
            <person name="Rokas A."/>
            <person name="Carro J."/>
            <person name="Camarero S."/>
            <person name="Ferreira P."/>
            <person name="Molpeceres G."/>
            <person name="Ruiz-Duenas F.J."/>
            <person name="Serrano A."/>
            <person name="Henrissat B."/>
            <person name="Drula E."/>
            <person name="Hughes K.W."/>
            <person name="Mata J.L."/>
            <person name="Ishikawa N.K."/>
            <person name="Vargas-Isla R."/>
            <person name="Ushijima S."/>
            <person name="Smith C.A."/>
            <person name="Donoghue J."/>
            <person name="Ahrendt S."/>
            <person name="Andreopoulos W."/>
            <person name="He G."/>
            <person name="LaButti K."/>
            <person name="Lipzen A."/>
            <person name="Ng V."/>
            <person name="Riley R."/>
            <person name="Sandor L."/>
            <person name="Barry K."/>
            <person name="Martinez A.T."/>
            <person name="Xiao Y."/>
            <person name="Gibbons J.G."/>
            <person name="Terashima K."/>
            <person name="Grigoriev I.V."/>
            <person name="Hibbett D."/>
        </authorList>
    </citation>
    <scope>NUCLEOTIDE SEQUENCE [LARGE SCALE GENOMIC DNA]</scope>
    <source>
        <strain evidence="2 3">TFB7810</strain>
    </source>
</reference>
<gene>
    <name evidence="2" type="ORF">DFH05DRAFT_1521623</name>
</gene>
<keyword evidence="3" id="KW-1185">Reference proteome</keyword>
<evidence type="ECO:0000313" key="2">
    <source>
        <dbReference type="EMBL" id="KAJ3747288.1"/>
    </source>
</evidence>
<dbReference type="Proteomes" id="UP001142393">
    <property type="component" value="Unassembled WGS sequence"/>
</dbReference>
<proteinExistence type="predicted"/>
<feature type="compositionally biased region" description="Low complexity" evidence="1">
    <location>
        <begin position="97"/>
        <end position="117"/>
    </location>
</feature>
<name>A0A9W8P5N5_9AGAR</name>
<evidence type="ECO:0000256" key="1">
    <source>
        <dbReference type="SAM" id="MobiDB-lite"/>
    </source>
</evidence>
<dbReference type="AlphaFoldDB" id="A0A9W8P5N5"/>
<organism evidence="2 3">
    <name type="scientific">Lentinula detonsa</name>
    <dbReference type="NCBI Taxonomy" id="2804962"/>
    <lineage>
        <taxon>Eukaryota</taxon>
        <taxon>Fungi</taxon>
        <taxon>Dikarya</taxon>
        <taxon>Basidiomycota</taxon>
        <taxon>Agaricomycotina</taxon>
        <taxon>Agaricomycetes</taxon>
        <taxon>Agaricomycetidae</taxon>
        <taxon>Agaricales</taxon>
        <taxon>Marasmiineae</taxon>
        <taxon>Omphalotaceae</taxon>
        <taxon>Lentinula</taxon>
    </lineage>
</organism>
<comment type="caution">
    <text evidence="2">The sequence shown here is derived from an EMBL/GenBank/DDBJ whole genome shotgun (WGS) entry which is preliminary data.</text>
</comment>
<feature type="region of interest" description="Disordered" evidence="1">
    <location>
        <begin position="91"/>
        <end position="126"/>
    </location>
</feature>
<accession>A0A9W8P5N5</accession>